<dbReference type="Proteomes" id="UP001354971">
    <property type="component" value="Unassembled WGS sequence"/>
</dbReference>
<reference evidence="1 2" key="1">
    <citation type="submission" date="2024-01" db="EMBL/GenBank/DDBJ databases">
        <title>Hyphobacterium bacterium isolated from marine sediment.</title>
        <authorList>
            <person name="Zhao S."/>
        </authorList>
    </citation>
    <scope>NUCLEOTIDE SEQUENCE [LARGE SCALE GENOMIC DNA]</scope>
    <source>
        <strain evidence="2">HN65</strain>
    </source>
</reference>
<gene>
    <name evidence="1" type="ORF">V0U79_10685</name>
</gene>
<dbReference type="InterPro" id="IPR006905">
    <property type="entry name" value="Flavin_halogenase"/>
</dbReference>
<protein>
    <submittedName>
        <fullName evidence="1">Tryptophan halogenase family protein</fullName>
    </submittedName>
</protein>
<dbReference type="InterPro" id="IPR050816">
    <property type="entry name" value="Flavin-dep_Halogenase_NPB"/>
</dbReference>
<dbReference type="Pfam" id="PF04820">
    <property type="entry name" value="Trp_halogenase"/>
    <property type="match status" value="1"/>
</dbReference>
<dbReference type="SUPFAM" id="SSF51905">
    <property type="entry name" value="FAD/NAD(P)-binding domain"/>
    <property type="match status" value="1"/>
</dbReference>
<evidence type="ECO:0000313" key="1">
    <source>
        <dbReference type="EMBL" id="MEE2526837.1"/>
    </source>
</evidence>
<accession>A0ABU7LSG7</accession>
<keyword evidence="2" id="KW-1185">Reference proteome</keyword>
<dbReference type="Gene3D" id="3.50.50.60">
    <property type="entry name" value="FAD/NAD(P)-binding domain"/>
    <property type="match status" value="1"/>
</dbReference>
<name>A0ABU7LSG7_9PROT</name>
<comment type="caution">
    <text evidence="1">The sequence shown here is derived from an EMBL/GenBank/DDBJ whole genome shotgun (WGS) entry which is preliminary data.</text>
</comment>
<dbReference type="InterPro" id="IPR033856">
    <property type="entry name" value="Trp_halogen"/>
</dbReference>
<dbReference type="PIRSF" id="PIRSF011396">
    <property type="entry name" value="Trp_halogenase"/>
    <property type="match status" value="1"/>
</dbReference>
<dbReference type="RefSeq" id="WP_330199500.1">
    <property type="nucleotide sequence ID" value="NZ_JAZDRP010000006.1"/>
</dbReference>
<sequence>MTDLNIREIAIIGGGTAGWMAAAGLSILLKDPTVRIRLIESDEIGTVGVGEATIPHIRYFNQLVGLKEEEYLRRTNATFKLGIEFVNWGQIGDRYFHPFSPFGVNMDGIHFHHFWLRHIQKPGAAPIDDYNLQVLASKLNKFTHPQPNVRSSPLATIEYAYQFDASLYGKYMREVAEGRGVQRIEGKIVEVKQRPEDGFVQSVTLESGEEIAAELFIDCTGFRGLLIEQTLKSGYDDWSNYLPVDRAVAQACELAGPLTPFTRATAHESGWQWRIPLQNRLGNGHVYCSEYISDDEACAKLQSGLDGEPISEPRFLRFKTGIRKKPWNKNVVSLGLASGFLEPLESTSIHLIQTAIARLMTNFPDKCFNEKDIDYYNERTLAEFKQVRDFLILHYCATQRDDTPFWNYVRTMELPETLRQRIDIYLENGRLYRHDNELFGEHSWFAVFEGQNLRPKRYHPVVNHIPDQMLDQRMAEIRRAMNKCLEQFEDHDQYLKKRCQMA</sequence>
<dbReference type="EMBL" id="JAZDRP010000006">
    <property type="protein sequence ID" value="MEE2526837.1"/>
    <property type="molecule type" value="Genomic_DNA"/>
</dbReference>
<proteinExistence type="predicted"/>
<organism evidence="1 2">
    <name type="scientific">Hyphobacterium lacteum</name>
    <dbReference type="NCBI Taxonomy" id="3116575"/>
    <lineage>
        <taxon>Bacteria</taxon>
        <taxon>Pseudomonadati</taxon>
        <taxon>Pseudomonadota</taxon>
        <taxon>Alphaproteobacteria</taxon>
        <taxon>Maricaulales</taxon>
        <taxon>Maricaulaceae</taxon>
        <taxon>Hyphobacterium</taxon>
    </lineage>
</organism>
<dbReference type="PANTHER" id="PTHR43747:SF4">
    <property type="entry name" value="FLAVIN-DEPENDENT TRYPTOPHAN HALOGENASE"/>
    <property type="match status" value="1"/>
</dbReference>
<evidence type="ECO:0000313" key="2">
    <source>
        <dbReference type="Proteomes" id="UP001354971"/>
    </source>
</evidence>
<dbReference type="PANTHER" id="PTHR43747">
    <property type="entry name" value="FAD-BINDING PROTEIN"/>
    <property type="match status" value="1"/>
</dbReference>
<dbReference type="InterPro" id="IPR036188">
    <property type="entry name" value="FAD/NAD-bd_sf"/>
</dbReference>